<evidence type="ECO:0000259" key="6">
    <source>
        <dbReference type="Pfam" id="PF00933"/>
    </source>
</evidence>
<evidence type="ECO:0000256" key="4">
    <source>
        <dbReference type="ARBA" id="ARBA00022801"/>
    </source>
</evidence>
<dbReference type="InterPro" id="IPR001764">
    <property type="entry name" value="Glyco_hydro_3_N"/>
</dbReference>
<dbReference type="InterPro" id="IPR017853">
    <property type="entry name" value="GH"/>
</dbReference>
<dbReference type="InterPro" id="IPR050226">
    <property type="entry name" value="NagZ_Beta-hexosaminidase"/>
</dbReference>
<accession>A0A382FGQ4</accession>
<evidence type="ECO:0000313" key="7">
    <source>
        <dbReference type="EMBL" id="SVB61383.1"/>
    </source>
</evidence>
<evidence type="ECO:0000256" key="1">
    <source>
        <dbReference type="ARBA" id="ARBA00001231"/>
    </source>
</evidence>
<name>A0A382FGQ4_9ZZZZ</name>
<dbReference type="Gene3D" id="3.20.20.300">
    <property type="entry name" value="Glycoside hydrolase, family 3, N-terminal domain"/>
    <property type="match status" value="1"/>
</dbReference>
<evidence type="ECO:0000256" key="5">
    <source>
        <dbReference type="ARBA" id="ARBA00023295"/>
    </source>
</evidence>
<dbReference type="EMBL" id="UINC01049510">
    <property type="protein sequence ID" value="SVB61383.1"/>
    <property type="molecule type" value="Genomic_DNA"/>
</dbReference>
<gene>
    <name evidence="7" type="ORF">METZ01_LOCUS214237</name>
</gene>
<protein>
    <recommendedName>
        <fullName evidence="3">beta-N-acetylhexosaminidase</fullName>
        <ecNumber evidence="3">3.2.1.52</ecNumber>
    </recommendedName>
</protein>
<dbReference type="AlphaFoldDB" id="A0A382FGQ4"/>
<dbReference type="PANTHER" id="PTHR30480">
    <property type="entry name" value="BETA-HEXOSAMINIDASE-RELATED"/>
    <property type="match status" value="1"/>
</dbReference>
<keyword evidence="5" id="KW-0326">Glycosidase</keyword>
<dbReference type="GO" id="GO:0005975">
    <property type="term" value="P:carbohydrate metabolic process"/>
    <property type="evidence" value="ECO:0007669"/>
    <property type="project" value="InterPro"/>
</dbReference>
<dbReference type="Pfam" id="PF00933">
    <property type="entry name" value="Glyco_hydro_3"/>
    <property type="match status" value="1"/>
</dbReference>
<evidence type="ECO:0000256" key="3">
    <source>
        <dbReference type="ARBA" id="ARBA00012663"/>
    </source>
</evidence>
<evidence type="ECO:0000256" key="2">
    <source>
        <dbReference type="ARBA" id="ARBA00005336"/>
    </source>
</evidence>
<feature type="domain" description="Glycoside hydrolase family 3 N-terminal" evidence="6">
    <location>
        <begin position="8"/>
        <end position="272"/>
    </location>
</feature>
<dbReference type="GO" id="GO:0004563">
    <property type="term" value="F:beta-N-acetylhexosaminidase activity"/>
    <property type="evidence" value="ECO:0007669"/>
    <property type="project" value="UniProtKB-EC"/>
</dbReference>
<reference evidence="7" key="1">
    <citation type="submission" date="2018-05" db="EMBL/GenBank/DDBJ databases">
        <authorList>
            <person name="Lanie J.A."/>
            <person name="Ng W.-L."/>
            <person name="Kazmierczak K.M."/>
            <person name="Andrzejewski T.M."/>
            <person name="Davidsen T.M."/>
            <person name="Wayne K.J."/>
            <person name="Tettelin H."/>
            <person name="Glass J.I."/>
            <person name="Rusch D."/>
            <person name="Podicherti R."/>
            <person name="Tsui H.-C.T."/>
            <person name="Winkler M.E."/>
        </authorList>
    </citation>
    <scope>NUCLEOTIDE SEQUENCE</scope>
</reference>
<dbReference type="InterPro" id="IPR036962">
    <property type="entry name" value="Glyco_hydro_3_N_sf"/>
</dbReference>
<keyword evidence="4" id="KW-0378">Hydrolase</keyword>
<dbReference type="GO" id="GO:0009254">
    <property type="term" value="P:peptidoglycan turnover"/>
    <property type="evidence" value="ECO:0007669"/>
    <property type="project" value="TreeGrafter"/>
</dbReference>
<proteinExistence type="inferred from homology"/>
<organism evidence="7">
    <name type="scientific">marine metagenome</name>
    <dbReference type="NCBI Taxonomy" id="408172"/>
    <lineage>
        <taxon>unclassified sequences</taxon>
        <taxon>metagenomes</taxon>
        <taxon>ecological metagenomes</taxon>
    </lineage>
</organism>
<comment type="catalytic activity">
    <reaction evidence="1">
        <text>Hydrolysis of terminal non-reducing N-acetyl-D-hexosamine residues in N-acetyl-beta-D-hexosaminides.</text>
        <dbReference type="EC" id="3.2.1.52"/>
    </reaction>
</comment>
<sequence>MLKNKPWGVILFTRNIINIDQAKKLVFQIKKCFKDPNYPILIDEEGGRVSRLKRIIDTSLFTSQYFSKIYQNNKKKFFLYYGLYVNSISSILNSIGVNINTVPVLDICRKKASKIIGNRSFSSNPKVVSKLGNYCINLYSKNKIATVIKHMPGHGLAKVDSHVSTPIIFEGKKILNKIDFSVFKNKKNFLAMTAHIIYKNFDPNYTATHSKIIIKKIIRKKLKYKNIIISDDISMKSLKFDFKNNVLKAFNAGCNLILHCNGKIKEMNVLADISPKIDNFTLKNTSQLYKFLL</sequence>
<dbReference type="PANTHER" id="PTHR30480:SF13">
    <property type="entry name" value="BETA-HEXOSAMINIDASE"/>
    <property type="match status" value="1"/>
</dbReference>
<dbReference type="SUPFAM" id="SSF51445">
    <property type="entry name" value="(Trans)glycosidases"/>
    <property type="match status" value="1"/>
</dbReference>
<dbReference type="EC" id="3.2.1.52" evidence="3"/>
<comment type="similarity">
    <text evidence="2">Belongs to the glycosyl hydrolase 3 family.</text>
</comment>